<dbReference type="EMBL" id="CABFNP030001245">
    <property type="protein sequence ID" value="CAI6093497.1"/>
    <property type="molecule type" value="Genomic_DNA"/>
</dbReference>
<evidence type="ECO:0000313" key="1">
    <source>
        <dbReference type="EMBL" id="CAI6093497.1"/>
    </source>
</evidence>
<accession>A0AA35Q6J1</accession>
<gene>
    <name evidence="1" type="ORF">CCHLO57077_00000567</name>
</gene>
<keyword evidence="2" id="KW-1185">Reference proteome</keyword>
<evidence type="ECO:0000313" key="2">
    <source>
        <dbReference type="Proteomes" id="UP001160390"/>
    </source>
</evidence>
<protein>
    <submittedName>
        <fullName evidence="1">Uncharacterized protein</fullName>
    </submittedName>
</protein>
<dbReference type="AlphaFoldDB" id="A0AA35Q6J1"/>
<comment type="caution">
    <text evidence="1">The sequence shown here is derived from an EMBL/GenBank/DDBJ whole genome shotgun (WGS) entry which is preliminary data.</text>
</comment>
<name>A0AA35Q6J1_9HYPO</name>
<proteinExistence type="predicted"/>
<organism evidence="1 2">
    <name type="scientific">Clonostachys chloroleuca</name>
    <dbReference type="NCBI Taxonomy" id="1926264"/>
    <lineage>
        <taxon>Eukaryota</taxon>
        <taxon>Fungi</taxon>
        <taxon>Dikarya</taxon>
        <taxon>Ascomycota</taxon>
        <taxon>Pezizomycotina</taxon>
        <taxon>Sordariomycetes</taxon>
        <taxon>Hypocreomycetidae</taxon>
        <taxon>Hypocreales</taxon>
        <taxon>Bionectriaceae</taxon>
        <taxon>Clonostachys</taxon>
    </lineage>
</organism>
<dbReference type="Proteomes" id="UP001160390">
    <property type="component" value="Unassembled WGS sequence"/>
</dbReference>
<reference evidence="1" key="1">
    <citation type="submission" date="2023-01" db="EMBL/GenBank/DDBJ databases">
        <authorList>
            <person name="Piombo E."/>
        </authorList>
    </citation>
    <scope>NUCLEOTIDE SEQUENCE</scope>
</reference>
<sequence length="84" mass="9574">MDRTNRGGWWSSEEKASRAELMLCGADEEAPLAYDVYKYGFTDRQAIKTTTIENDRIPALVHARPSKGWELRKNLLLFISDVAV</sequence>